<keyword evidence="3" id="KW-1185">Reference proteome</keyword>
<organism evidence="2 3">
    <name type="scientific">Undibacterium aquatile</name>
    <dbReference type="NCBI Taxonomy" id="1537398"/>
    <lineage>
        <taxon>Bacteria</taxon>
        <taxon>Pseudomonadati</taxon>
        <taxon>Pseudomonadota</taxon>
        <taxon>Betaproteobacteria</taxon>
        <taxon>Burkholderiales</taxon>
        <taxon>Oxalobacteraceae</taxon>
        <taxon>Undibacterium</taxon>
    </lineage>
</organism>
<dbReference type="Proteomes" id="UP000637632">
    <property type="component" value="Unassembled WGS sequence"/>
</dbReference>
<protein>
    <submittedName>
        <fullName evidence="2">Prepilin-type N-terminal cleavage/methylation domain-containing protein</fullName>
    </submittedName>
</protein>
<dbReference type="RefSeq" id="WP_190480283.1">
    <property type="nucleotide sequence ID" value="NZ_JACOFT010000005.1"/>
</dbReference>
<evidence type="ECO:0000313" key="2">
    <source>
        <dbReference type="EMBL" id="MBC3812488.1"/>
    </source>
</evidence>
<name>A0ABR6XI90_9BURK</name>
<accession>A0ABR6XI90</accession>
<gene>
    <name evidence="2" type="ORF">H8K26_13660</name>
</gene>
<comment type="caution">
    <text evidence="2">The sequence shown here is derived from an EMBL/GenBank/DDBJ whole genome shotgun (WGS) entry which is preliminary data.</text>
</comment>
<feature type="transmembrane region" description="Helical" evidence="1">
    <location>
        <begin position="20"/>
        <end position="42"/>
    </location>
</feature>
<dbReference type="NCBIfam" id="TIGR02532">
    <property type="entry name" value="IV_pilin_GFxxxE"/>
    <property type="match status" value="1"/>
</dbReference>
<keyword evidence="1" id="KW-1133">Transmembrane helix</keyword>
<keyword evidence="1" id="KW-0812">Transmembrane</keyword>
<dbReference type="InterPro" id="IPR012902">
    <property type="entry name" value="N_methyl_site"/>
</dbReference>
<dbReference type="EMBL" id="JACOFT010000005">
    <property type="protein sequence ID" value="MBC3812488.1"/>
    <property type="molecule type" value="Genomic_DNA"/>
</dbReference>
<dbReference type="Pfam" id="PF07963">
    <property type="entry name" value="N_methyl"/>
    <property type="match status" value="1"/>
</dbReference>
<keyword evidence="1" id="KW-0472">Membrane</keyword>
<dbReference type="PROSITE" id="PS00409">
    <property type="entry name" value="PROKAR_NTER_METHYL"/>
    <property type="match status" value="1"/>
</dbReference>
<evidence type="ECO:0000256" key="1">
    <source>
        <dbReference type="SAM" id="Phobius"/>
    </source>
</evidence>
<proteinExistence type="predicted"/>
<reference evidence="2 3" key="1">
    <citation type="submission" date="2020-08" db="EMBL/GenBank/DDBJ databases">
        <title>Novel species isolated from subtropical streams in China.</title>
        <authorList>
            <person name="Lu H."/>
        </authorList>
    </citation>
    <scope>NUCLEOTIDE SEQUENCE [LARGE SCALE GENOMIC DNA]</scope>
    <source>
        <strain evidence="2 3">CCTCC AB 2015119</strain>
    </source>
</reference>
<evidence type="ECO:0000313" key="3">
    <source>
        <dbReference type="Proteomes" id="UP000637632"/>
    </source>
</evidence>
<sequence length="213" mass="23111">MLVRITTSRPGLQKQAGLTLIELLVSLVILGFVVTIMSGAFYQVAQVVRIAENVNGNFQGQWVRLNALRDLVANLALPKNVEKPFTGNDTSFEAYTLAMPQGDWGQVTLATATLKPNADGGTDLSVSAENMPPLIVASWKMPVVLEYQTIQGTMESIWPPMSGKAEDGLPRAVVIRAKSGEQRVQMLAVYDGIRKPESDGTKDLARLLGIESK</sequence>